<name>A0AAD9S2V6_PHOAM</name>
<keyword evidence="2" id="KW-0812">Transmembrane</keyword>
<dbReference type="Proteomes" id="UP001265746">
    <property type="component" value="Unassembled WGS sequence"/>
</dbReference>
<keyword evidence="2" id="KW-0472">Membrane</keyword>
<dbReference type="AlphaFoldDB" id="A0AAD9S2V6"/>
<sequence>MIRAASFDLEGRQSCNILVPVNCGNGVCCPPASTCVAAGSGSNCLGPIGGITVPGLTVSAPAPVSSEFNFEDMQVLIGGCAAPSDNSTIGRDNYFNGNTTASQLDNFDIDTATDKLVNSTSGSATVKFDHLVSHTTARSTGAAVTIPPTTNEANNGGSAGGNRLDTADFIGIAIGAGVAIVLLIAIIAAAVILWRRKSLKSLRSRPRDSDALPIARAISPQHQSLHAPSEHYSVDYDSRGPDEPWAMSGAQPTMTETAAPQIRGTSWFKLPSPVRVHSGMSSTWSRPGPATSLHSHPLVRKSSDASVSQHSNRSSGGVPRVVRQSSSTHRRPESPPNITIDRQARGSESASLGSLSSEAERHLAVGQRGDSVVGASNPFDSQRGSGTSSVQRQPMALLPVFQQPVYAQLPGNSGAIVELI</sequence>
<feature type="compositionally biased region" description="Low complexity" evidence="1">
    <location>
        <begin position="346"/>
        <end position="357"/>
    </location>
</feature>
<comment type="caution">
    <text evidence="3">The sequence shown here is derived from an EMBL/GenBank/DDBJ whole genome shotgun (WGS) entry which is preliminary data.</text>
</comment>
<feature type="region of interest" description="Disordered" evidence="1">
    <location>
        <begin position="139"/>
        <end position="159"/>
    </location>
</feature>
<gene>
    <name evidence="3" type="ORF">N8I77_012831</name>
</gene>
<evidence type="ECO:0000256" key="1">
    <source>
        <dbReference type="SAM" id="MobiDB-lite"/>
    </source>
</evidence>
<feature type="transmembrane region" description="Helical" evidence="2">
    <location>
        <begin position="169"/>
        <end position="194"/>
    </location>
</feature>
<feature type="region of interest" description="Disordered" evidence="1">
    <location>
        <begin position="278"/>
        <end position="390"/>
    </location>
</feature>
<feature type="region of interest" description="Disordered" evidence="1">
    <location>
        <begin position="218"/>
        <end position="246"/>
    </location>
</feature>
<evidence type="ECO:0000256" key="2">
    <source>
        <dbReference type="SAM" id="Phobius"/>
    </source>
</evidence>
<keyword evidence="2" id="KW-1133">Transmembrane helix</keyword>
<reference evidence="3" key="1">
    <citation type="submission" date="2023-06" db="EMBL/GenBank/DDBJ databases">
        <authorList>
            <person name="Noh H."/>
        </authorList>
    </citation>
    <scope>NUCLEOTIDE SEQUENCE</scope>
    <source>
        <strain evidence="3">DUCC20226</strain>
    </source>
</reference>
<protein>
    <submittedName>
        <fullName evidence="3">Uncharacterized protein</fullName>
    </submittedName>
</protein>
<accession>A0AAD9S2V6</accession>
<dbReference type="EMBL" id="JAUJFL010000010">
    <property type="protein sequence ID" value="KAK2596951.1"/>
    <property type="molecule type" value="Genomic_DNA"/>
</dbReference>
<evidence type="ECO:0000313" key="4">
    <source>
        <dbReference type="Proteomes" id="UP001265746"/>
    </source>
</evidence>
<organism evidence="3 4">
    <name type="scientific">Phomopsis amygdali</name>
    <name type="common">Fusicoccum amygdali</name>
    <dbReference type="NCBI Taxonomy" id="1214568"/>
    <lineage>
        <taxon>Eukaryota</taxon>
        <taxon>Fungi</taxon>
        <taxon>Dikarya</taxon>
        <taxon>Ascomycota</taxon>
        <taxon>Pezizomycotina</taxon>
        <taxon>Sordariomycetes</taxon>
        <taxon>Sordariomycetidae</taxon>
        <taxon>Diaporthales</taxon>
        <taxon>Diaporthaceae</taxon>
        <taxon>Diaporthe</taxon>
    </lineage>
</organism>
<keyword evidence="4" id="KW-1185">Reference proteome</keyword>
<evidence type="ECO:0000313" key="3">
    <source>
        <dbReference type="EMBL" id="KAK2596951.1"/>
    </source>
</evidence>
<feature type="compositionally biased region" description="Basic and acidic residues" evidence="1">
    <location>
        <begin position="228"/>
        <end position="242"/>
    </location>
</feature>
<proteinExistence type="predicted"/>
<feature type="compositionally biased region" description="Polar residues" evidence="1">
    <location>
        <begin position="378"/>
        <end position="390"/>
    </location>
</feature>
<feature type="compositionally biased region" description="Polar residues" evidence="1">
    <location>
        <begin position="304"/>
        <end position="315"/>
    </location>
</feature>